<dbReference type="Gene3D" id="3.30.870.10">
    <property type="entry name" value="Endonuclease Chain A"/>
    <property type="match status" value="2"/>
</dbReference>
<dbReference type="AlphaFoldDB" id="A0AAN7APQ8"/>
<protein>
    <recommendedName>
        <fullName evidence="2">PLD phosphodiesterase domain-containing protein</fullName>
    </recommendedName>
</protein>
<dbReference type="Pfam" id="PF13091">
    <property type="entry name" value="PLDc_2"/>
    <property type="match status" value="1"/>
</dbReference>
<feature type="domain" description="PLD phosphodiesterase" evidence="2">
    <location>
        <begin position="530"/>
        <end position="557"/>
    </location>
</feature>
<reference evidence="3" key="2">
    <citation type="submission" date="2023-05" db="EMBL/GenBank/DDBJ databases">
        <authorList>
            <consortium name="Lawrence Berkeley National Laboratory"/>
            <person name="Steindorff A."/>
            <person name="Hensen N."/>
            <person name="Bonometti L."/>
            <person name="Westerberg I."/>
            <person name="Brannstrom I.O."/>
            <person name="Guillou S."/>
            <person name="Cros-Aarteil S."/>
            <person name="Calhoun S."/>
            <person name="Haridas S."/>
            <person name="Kuo A."/>
            <person name="Mondo S."/>
            <person name="Pangilinan J."/>
            <person name="Riley R."/>
            <person name="Labutti K."/>
            <person name="Andreopoulos B."/>
            <person name="Lipzen A."/>
            <person name="Chen C."/>
            <person name="Yanf M."/>
            <person name="Daum C."/>
            <person name="Ng V."/>
            <person name="Clum A."/>
            <person name="Ohm R."/>
            <person name="Martin F."/>
            <person name="Silar P."/>
            <person name="Natvig D."/>
            <person name="Lalanne C."/>
            <person name="Gautier V."/>
            <person name="Ament-Velasquez S.L."/>
            <person name="Kruys A."/>
            <person name="Hutchinson M.I."/>
            <person name="Powell A.J."/>
            <person name="Barry K."/>
            <person name="Miller A.N."/>
            <person name="Grigoriev I.V."/>
            <person name="Debuchy R."/>
            <person name="Gladieux P."/>
            <person name="Thoren M.H."/>
            <person name="Johannesson H."/>
        </authorList>
    </citation>
    <scope>NUCLEOTIDE SEQUENCE</scope>
    <source>
        <strain evidence="3">CBS 315.58</strain>
    </source>
</reference>
<dbReference type="GO" id="GO:0030572">
    <property type="term" value="F:phosphatidyltransferase activity"/>
    <property type="evidence" value="ECO:0007669"/>
    <property type="project" value="UniProtKB-ARBA"/>
</dbReference>
<evidence type="ECO:0000313" key="3">
    <source>
        <dbReference type="EMBL" id="KAK4196596.1"/>
    </source>
</evidence>
<feature type="region of interest" description="Disordered" evidence="1">
    <location>
        <begin position="372"/>
        <end position="397"/>
    </location>
</feature>
<feature type="compositionally biased region" description="Pro residues" evidence="1">
    <location>
        <begin position="378"/>
        <end position="392"/>
    </location>
</feature>
<dbReference type="EMBL" id="MU863981">
    <property type="protein sequence ID" value="KAK4196596.1"/>
    <property type="molecule type" value="Genomic_DNA"/>
</dbReference>
<dbReference type="SMART" id="SM00155">
    <property type="entry name" value="PLDc"/>
    <property type="match status" value="2"/>
</dbReference>
<accession>A0AAN7APQ8</accession>
<dbReference type="Proteomes" id="UP001303160">
    <property type="component" value="Unassembled WGS sequence"/>
</dbReference>
<organism evidence="3 4">
    <name type="scientific">Triangularia verruculosa</name>
    <dbReference type="NCBI Taxonomy" id="2587418"/>
    <lineage>
        <taxon>Eukaryota</taxon>
        <taxon>Fungi</taxon>
        <taxon>Dikarya</taxon>
        <taxon>Ascomycota</taxon>
        <taxon>Pezizomycotina</taxon>
        <taxon>Sordariomycetes</taxon>
        <taxon>Sordariomycetidae</taxon>
        <taxon>Sordariales</taxon>
        <taxon>Podosporaceae</taxon>
        <taxon>Triangularia</taxon>
    </lineage>
</organism>
<evidence type="ECO:0000313" key="4">
    <source>
        <dbReference type="Proteomes" id="UP001303160"/>
    </source>
</evidence>
<evidence type="ECO:0000256" key="1">
    <source>
        <dbReference type="SAM" id="MobiDB-lite"/>
    </source>
</evidence>
<dbReference type="PANTHER" id="PTHR21248">
    <property type="entry name" value="CARDIOLIPIN SYNTHASE"/>
    <property type="match status" value="1"/>
</dbReference>
<dbReference type="SUPFAM" id="SSF56024">
    <property type="entry name" value="Phospholipase D/nuclease"/>
    <property type="match status" value="2"/>
</dbReference>
<dbReference type="CDD" id="cd00138">
    <property type="entry name" value="PLDc_SF"/>
    <property type="match status" value="2"/>
</dbReference>
<evidence type="ECO:0000259" key="2">
    <source>
        <dbReference type="PROSITE" id="PS50035"/>
    </source>
</evidence>
<dbReference type="PROSITE" id="PS50035">
    <property type="entry name" value="PLD"/>
    <property type="match status" value="2"/>
</dbReference>
<name>A0AAN7APQ8_9PEZI</name>
<dbReference type="InterPro" id="IPR025202">
    <property type="entry name" value="PLD-like_dom"/>
</dbReference>
<feature type="domain" description="PLD phosphodiesterase" evidence="2">
    <location>
        <begin position="237"/>
        <end position="264"/>
    </location>
</feature>
<keyword evidence="4" id="KW-1185">Reference proteome</keyword>
<dbReference type="GO" id="GO:0032049">
    <property type="term" value="P:cardiolipin biosynthetic process"/>
    <property type="evidence" value="ECO:0007669"/>
    <property type="project" value="UniProtKB-ARBA"/>
</dbReference>
<proteinExistence type="predicted"/>
<dbReference type="PANTHER" id="PTHR21248:SF22">
    <property type="entry name" value="PHOSPHOLIPASE D"/>
    <property type="match status" value="1"/>
</dbReference>
<gene>
    <name evidence="3" type="ORF">QBC40DRAFT_234121</name>
</gene>
<dbReference type="InterPro" id="IPR001736">
    <property type="entry name" value="PLipase_D/transphosphatidylase"/>
</dbReference>
<comment type="caution">
    <text evidence="3">The sequence shown here is derived from an EMBL/GenBank/DDBJ whole genome shotgun (WGS) entry which is preliminary data.</text>
</comment>
<sequence length="640" mass="70286">MTKHQIDLDNNTISDRLLHFCSSPHSVSSLIAEDPTLSSQDAWDKLYGKDAIKNADKQENGQATEAVDTHHTDLDKAAKCGKWGDTKPSELFLKIYHDALCTLDEDPSRGMVSPSLMGSCGTIPLSIISTIPDICRHIANVIVRAQTEVFLATNYWQNGAASAYITEAIRELDRRVAAGGGPKVKVKILYDRGSPKQVFEPRYFVSEKDFTGPNVNLPPRSEIPNLEMEVVNYHQPVMGTFHAKYVVVDRKIALLQSNNVQDNDNLEMMIHLEGPIVDSFVDVALLSWGKPWDGFTEVEGEIQEANGTITTVSNSHNPIPDITNLHIGDNNLHTPSHPHYDPDIASEVARFTTFLTPTPNKTHLDAVNTLLNHTTNPSLPPDPSLPPNPPPEETFTPYLPHHPPSPCPIALVTRSPYGKPTHHSLPNPQNASWLSALKHAKKSILIQSPTLNASPLLTAIISACERGVQVTCYICLGYNDAGELLPHQNGHNEKVAFDLYRALSPEAKKRLKYYWYVAKDQTVPIVQSKRKRSCHIKIMIVDGEVGIVGNGNQDTQSWFHSCEVNVLVDSPEVVGGWVRGLGRNQNTGVYGRLDEIEGVWRDREGREAEGAIGPGAGGGGMGWVKGLVGAVRRVKGTGGF</sequence>
<reference evidence="3" key="1">
    <citation type="journal article" date="2023" name="Mol. Phylogenet. Evol.">
        <title>Genome-scale phylogeny and comparative genomics of the fungal order Sordariales.</title>
        <authorList>
            <person name="Hensen N."/>
            <person name="Bonometti L."/>
            <person name="Westerberg I."/>
            <person name="Brannstrom I.O."/>
            <person name="Guillou S."/>
            <person name="Cros-Aarteil S."/>
            <person name="Calhoun S."/>
            <person name="Haridas S."/>
            <person name="Kuo A."/>
            <person name="Mondo S."/>
            <person name="Pangilinan J."/>
            <person name="Riley R."/>
            <person name="LaButti K."/>
            <person name="Andreopoulos B."/>
            <person name="Lipzen A."/>
            <person name="Chen C."/>
            <person name="Yan M."/>
            <person name="Daum C."/>
            <person name="Ng V."/>
            <person name="Clum A."/>
            <person name="Steindorff A."/>
            <person name="Ohm R.A."/>
            <person name="Martin F."/>
            <person name="Silar P."/>
            <person name="Natvig D.O."/>
            <person name="Lalanne C."/>
            <person name="Gautier V."/>
            <person name="Ament-Velasquez S.L."/>
            <person name="Kruys A."/>
            <person name="Hutchinson M.I."/>
            <person name="Powell A.J."/>
            <person name="Barry K."/>
            <person name="Miller A.N."/>
            <person name="Grigoriev I.V."/>
            <person name="Debuchy R."/>
            <person name="Gladieux P."/>
            <person name="Hiltunen Thoren M."/>
            <person name="Johannesson H."/>
        </authorList>
    </citation>
    <scope>NUCLEOTIDE SEQUENCE</scope>
    <source>
        <strain evidence="3">CBS 315.58</strain>
    </source>
</reference>